<comment type="similarity">
    <text evidence="1">Belongs to the glycosyltransferase 2 family.</text>
</comment>
<dbReference type="CDD" id="cd00761">
    <property type="entry name" value="Glyco_tranf_GTA_type"/>
    <property type="match status" value="1"/>
</dbReference>
<dbReference type="Pfam" id="PF00535">
    <property type="entry name" value="Glycos_transf_2"/>
    <property type="match status" value="1"/>
</dbReference>
<name>A0A1F5FW48_9BACT</name>
<dbReference type="Gene3D" id="3.90.550.10">
    <property type="entry name" value="Spore Coat Polysaccharide Biosynthesis Protein SpsA, Chain A"/>
    <property type="match status" value="1"/>
</dbReference>
<comment type="caution">
    <text evidence="5">The sequence shown here is derived from an EMBL/GenBank/DDBJ whole genome shotgun (WGS) entry which is preliminary data.</text>
</comment>
<protein>
    <recommendedName>
        <fullName evidence="4">Glycosyltransferase 2-like domain-containing protein</fullName>
    </recommendedName>
</protein>
<keyword evidence="2" id="KW-0328">Glycosyltransferase</keyword>
<evidence type="ECO:0000256" key="1">
    <source>
        <dbReference type="ARBA" id="ARBA00006739"/>
    </source>
</evidence>
<dbReference type="PANTHER" id="PTHR43685">
    <property type="entry name" value="GLYCOSYLTRANSFERASE"/>
    <property type="match status" value="1"/>
</dbReference>
<evidence type="ECO:0000313" key="6">
    <source>
        <dbReference type="Proteomes" id="UP000179237"/>
    </source>
</evidence>
<dbReference type="EMBL" id="MFAQ01000007">
    <property type="protein sequence ID" value="OGD83846.1"/>
    <property type="molecule type" value="Genomic_DNA"/>
</dbReference>
<organism evidence="5 6">
    <name type="scientific">Candidatus Collierbacteria bacterium RIFOXYD1_FULL_40_9</name>
    <dbReference type="NCBI Taxonomy" id="1817731"/>
    <lineage>
        <taxon>Bacteria</taxon>
        <taxon>Candidatus Collieribacteriota</taxon>
    </lineage>
</organism>
<dbReference type="InterPro" id="IPR029044">
    <property type="entry name" value="Nucleotide-diphossugar_trans"/>
</dbReference>
<keyword evidence="3" id="KW-0808">Transferase</keyword>
<evidence type="ECO:0000256" key="3">
    <source>
        <dbReference type="ARBA" id="ARBA00022679"/>
    </source>
</evidence>
<evidence type="ECO:0000256" key="2">
    <source>
        <dbReference type="ARBA" id="ARBA00022676"/>
    </source>
</evidence>
<dbReference type="AlphaFoldDB" id="A0A1F5FW48"/>
<evidence type="ECO:0000259" key="4">
    <source>
        <dbReference type="Pfam" id="PF00535"/>
    </source>
</evidence>
<proteinExistence type="inferred from homology"/>
<feature type="domain" description="Glycosyltransferase 2-like" evidence="4">
    <location>
        <begin position="11"/>
        <end position="147"/>
    </location>
</feature>
<dbReference type="PANTHER" id="PTHR43685:SF5">
    <property type="entry name" value="GLYCOSYLTRANSFERASE EPSE-RELATED"/>
    <property type="match status" value="1"/>
</dbReference>
<dbReference type="GO" id="GO:0016757">
    <property type="term" value="F:glycosyltransferase activity"/>
    <property type="evidence" value="ECO:0007669"/>
    <property type="project" value="UniProtKB-KW"/>
</dbReference>
<dbReference type="InterPro" id="IPR050834">
    <property type="entry name" value="Glycosyltransf_2"/>
</dbReference>
<sequence length="302" mass="34683">MKLNSTKPLVSVIIPVYNANGYLLQAVDSIQNQTYKNLEIIVIDDGSTDETPKILGTIAKKDKRIKILTNKKNLNIASSLNRGIKLAKGKFIARMDADDIALPNRIEKQIKFLQTHPGVVILGGQCKTIDITDKVIGHKFFPVLDKDIKDAMYFENPIQHPTVIFNTNLIPKNFTWYNTNLPPAEDYDLFFRLAQFGKFHNLKSVVLKYRQYLGSSTFKNPLNTFNVTLRVRKMATTKYGYIPSFRSKLIHRLQKLTLKLLPASFIYPLYTLLRGIRSPLNQISFLFKFVNKFPYFSRSLSQ</sequence>
<dbReference type="InterPro" id="IPR001173">
    <property type="entry name" value="Glyco_trans_2-like"/>
</dbReference>
<gene>
    <name evidence="5" type="ORF">A2572_02660</name>
</gene>
<evidence type="ECO:0000313" key="5">
    <source>
        <dbReference type="EMBL" id="OGD83846.1"/>
    </source>
</evidence>
<dbReference type="SUPFAM" id="SSF53448">
    <property type="entry name" value="Nucleotide-diphospho-sugar transferases"/>
    <property type="match status" value="1"/>
</dbReference>
<accession>A0A1F5FW48</accession>
<reference evidence="5 6" key="1">
    <citation type="journal article" date="2016" name="Nat. Commun.">
        <title>Thousands of microbial genomes shed light on interconnected biogeochemical processes in an aquifer system.</title>
        <authorList>
            <person name="Anantharaman K."/>
            <person name="Brown C.T."/>
            <person name="Hug L.A."/>
            <person name="Sharon I."/>
            <person name="Castelle C.J."/>
            <person name="Probst A.J."/>
            <person name="Thomas B.C."/>
            <person name="Singh A."/>
            <person name="Wilkins M.J."/>
            <person name="Karaoz U."/>
            <person name="Brodie E.L."/>
            <person name="Williams K.H."/>
            <person name="Hubbard S.S."/>
            <person name="Banfield J.F."/>
        </authorList>
    </citation>
    <scope>NUCLEOTIDE SEQUENCE [LARGE SCALE GENOMIC DNA]</scope>
</reference>
<dbReference type="Proteomes" id="UP000179237">
    <property type="component" value="Unassembled WGS sequence"/>
</dbReference>